<comment type="subcellular location">
    <subcellularLocation>
        <location evidence="3">Membrane</location>
        <topology evidence="3">Multi-pass membrane protein</topology>
    </subcellularLocation>
    <subcellularLocation>
        <location evidence="2">Plastid</location>
        <location evidence="2">Chloroplast envelope</location>
    </subcellularLocation>
</comment>
<keyword evidence="7" id="KW-0630">Potassium</keyword>
<dbReference type="AlphaFoldDB" id="A0A843XJ26"/>
<keyword evidence="5" id="KW-0633">Potassium transport</keyword>
<evidence type="ECO:0000256" key="5">
    <source>
        <dbReference type="ARBA" id="ARBA00022538"/>
    </source>
</evidence>
<keyword evidence="6 13" id="KW-0812">Transmembrane</keyword>
<dbReference type="Gene3D" id="1.20.1530.20">
    <property type="match status" value="1"/>
</dbReference>
<feature type="transmembrane region" description="Helical" evidence="13">
    <location>
        <begin position="197"/>
        <end position="217"/>
    </location>
</feature>
<evidence type="ECO:0000313" key="17">
    <source>
        <dbReference type="EMBL" id="MQM19047.1"/>
    </source>
</evidence>
<evidence type="ECO:0000256" key="11">
    <source>
        <dbReference type="ARBA" id="ARBA00038341"/>
    </source>
</evidence>
<feature type="transmembrane region" description="Helical" evidence="13">
    <location>
        <begin position="65"/>
        <end position="85"/>
    </location>
</feature>
<organism evidence="17 18">
    <name type="scientific">Colocasia esculenta</name>
    <name type="common">Wild taro</name>
    <name type="synonym">Arum esculentum</name>
    <dbReference type="NCBI Taxonomy" id="4460"/>
    <lineage>
        <taxon>Eukaryota</taxon>
        <taxon>Viridiplantae</taxon>
        <taxon>Streptophyta</taxon>
        <taxon>Embryophyta</taxon>
        <taxon>Tracheophyta</taxon>
        <taxon>Spermatophyta</taxon>
        <taxon>Magnoliopsida</taxon>
        <taxon>Liliopsida</taxon>
        <taxon>Araceae</taxon>
        <taxon>Aroideae</taxon>
        <taxon>Colocasieae</taxon>
        <taxon>Colocasia</taxon>
    </lineage>
</organism>
<evidence type="ECO:0000259" key="14">
    <source>
        <dbReference type="Pfam" id="PF00999"/>
    </source>
</evidence>
<dbReference type="PANTHER" id="PTHR32468">
    <property type="entry name" value="CATION/H + ANTIPORTER"/>
    <property type="match status" value="1"/>
</dbReference>
<dbReference type="InterPro" id="IPR050794">
    <property type="entry name" value="CPA2_transporter"/>
</dbReference>
<dbReference type="PANTHER" id="PTHR32468:SF102">
    <property type="entry name" value="OS08G0117800 PROTEIN"/>
    <property type="match status" value="1"/>
</dbReference>
<evidence type="ECO:0000256" key="12">
    <source>
        <dbReference type="SAM" id="MobiDB-lite"/>
    </source>
</evidence>
<feature type="domain" description="Cation/H(+) antiporter C-terminal" evidence="16">
    <location>
        <begin position="595"/>
        <end position="738"/>
    </location>
</feature>
<evidence type="ECO:0000256" key="9">
    <source>
        <dbReference type="ARBA" id="ARBA00023065"/>
    </source>
</evidence>
<feature type="domain" description="Cation/H(+) antiporter central" evidence="15">
    <location>
        <begin position="453"/>
        <end position="575"/>
    </location>
</feature>
<feature type="region of interest" description="Disordered" evidence="12">
    <location>
        <begin position="1"/>
        <end position="23"/>
    </location>
</feature>
<evidence type="ECO:0000256" key="8">
    <source>
        <dbReference type="ARBA" id="ARBA00022989"/>
    </source>
</evidence>
<comment type="caution">
    <text evidence="17">The sequence shown here is derived from an EMBL/GenBank/DDBJ whole genome shotgun (WGS) entry which is preliminary data.</text>
</comment>
<dbReference type="GO" id="GO:0009941">
    <property type="term" value="C:chloroplast envelope"/>
    <property type="evidence" value="ECO:0007669"/>
    <property type="project" value="UniProtKB-SubCell"/>
</dbReference>
<dbReference type="InterPro" id="IPR006153">
    <property type="entry name" value="Cation/H_exchanger_TM"/>
</dbReference>
<evidence type="ECO:0000259" key="15">
    <source>
        <dbReference type="Pfam" id="PF23256"/>
    </source>
</evidence>
<keyword evidence="18" id="KW-1185">Reference proteome</keyword>
<dbReference type="InterPro" id="IPR038770">
    <property type="entry name" value="Na+/solute_symporter_sf"/>
</dbReference>
<evidence type="ECO:0000256" key="3">
    <source>
        <dbReference type="ARBA" id="ARBA00004141"/>
    </source>
</evidence>
<evidence type="ECO:0000256" key="4">
    <source>
        <dbReference type="ARBA" id="ARBA00022448"/>
    </source>
</evidence>
<name>A0A843XJ26_COLES</name>
<dbReference type="InterPro" id="IPR057290">
    <property type="entry name" value="CHX17_C"/>
</dbReference>
<evidence type="ECO:0000259" key="16">
    <source>
        <dbReference type="Pfam" id="PF23259"/>
    </source>
</evidence>
<dbReference type="Pfam" id="PF23259">
    <property type="entry name" value="CHX17_C"/>
    <property type="match status" value="1"/>
</dbReference>
<dbReference type="GO" id="GO:0006813">
    <property type="term" value="P:potassium ion transport"/>
    <property type="evidence" value="ECO:0007669"/>
    <property type="project" value="UniProtKB-KW"/>
</dbReference>
<dbReference type="GO" id="GO:1902600">
    <property type="term" value="P:proton transmembrane transport"/>
    <property type="evidence" value="ECO:0007669"/>
    <property type="project" value="InterPro"/>
</dbReference>
<protein>
    <recommendedName>
        <fullName evidence="19">Cation/H+ exchanger domain-containing protein</fullName>
    </recommendedName>
</protein>
<reference evidence="17" key="1">
    <citation type="submission" date="2017-07" db="EMBL/GenBank/DDBJ databases">
        <title>Taro Niue Genome Assembly and Annotation.</title>
        <authorList>
            <person name="Atibalentja N."/>
            <person name="Keating K."/>
            <person name="Fields C.J."/>
        </authorList>
    </citation>
    <scope>NUCLEOTIDE SEQUENCE</scope>
    <source>
        <strain evidence="17">Niue_2</strain>
        <tissue evidence="17">Leaf</tissue>
    </source>
</reference>
<dbReference type="GO" id="GO:0016020">
    <property type="term" value="C:membrane"/>
    <property type="evidence" value="ECO:0007669"/>
    <property type="project" value="UniProtKB-SubCell"/>
</dbReference>
<dbReference type="GO" id="GO:0006885">
    <property type="term" value="P:regulation of pH"/>
    <property type="evidence" value="ECO:0007669"/>
    <property type="project" value="TreeGrafter"/>
</dbReference>
<comment type="function">
    <text evidence="1">May function as sodium-coupled metabolite transporter across the chloroplast envelope.</text>
</comment>
<proteinExistence type="inferred from homology"/>
<feature type="transmembrane region" description="Helical" evidence="13">
    <location>
        <begin position="97"/>
        <end position="119"/>
    </location>
</feature>
<feature type="transmembrane region" description="Helical" evidence="13">
    <location>
        <begin position="315"/>
        <end position="340"/>
    </location>
</feature>
<dbReference type="Pfam" id="PF00999">
    <property type="entry name" value="Na_H_Exchanger"/>
    <property type="match status" value="1"/>
</dbReference>
<gene>
    <name evidence="17" type="ORF">Taro_052047</name>
</gene>
<feature type="domain" description="Cation/H+ exchanger transmembrane" evidence="14">
    <location>
        <begin position="37"/>
        <end position="395"/>
    </location>
</feature>
<keyword evidence="9" id="KW-0406">Ion transport</keyword>
<dbReference type="GO" id="GO:0012505">
    <property type="term" value="C:endomembrane system"/>
    <property type="evidence" value="ECO:0007669"/>
    <property type="project" value="TreeGrafter"/>
</dbReference>
<feature type="transmembrane region" description="Helical" evidence="13">
    <location>
        <begin position="238"/>
        <end position="261"/>
    </location>
</feature>
<dbReference type="EMBL" id="NMUH01008613">
    <property type="protein sequence ID" value="MQM19047.1"/>
    <property type="molecule type" value="Genomic_DNA"/>
</dbReference>
<sequence>MTPSWPAPALGKRLSRRDSPRPAGADSLISALASRRLAGGILGFSGLSQNKSFVDALFPLQSKRLIDVIATVGVMFFLFIVGVKTDLTMMRKSGKKVAAIGLISCLVPLALMASVGYLLRHRMPRELVDRYFIYQLAATWARTSYAVVSTVLEELNLLNSRLGRLAMTATLISEFNSTVFNSINTAIQLGIHARSRLLGIGSFVSFLALLAFILLVARPITLWMVRRTPEGEHLREGYFIAVVMMVLTCGLAGELIGHHAATGTFLLGLALPGGPPLGSTLQDRFGTMVSGILVPLFMASAGFRSTIFDLVDMKLCGYVICFILLGALGKTLGVVVPALMPFRDAMTLALMMNTKGIFEVHSVNIWSDASLIDQQVYTVIVICVVAFSTFTTSVVKILYKPATNYRNCAGRTVEHARGQAELRVLACVHNEDDVSPMVDILKLCHPTKESPMCVYALHIVPFAGHSAAKLAPYRKQANSGSFGSATDRIMNAFRFFEEEVQGAVLVQPFVAIAPAATNDVDVCTLAMDKKVSFVVLPFHKRRAVDGTMELDNALKNMNMNVLSYAPCSVGIFIYNNYSPAATFFAPGKPVLHYNMAVYFLGGPDDREALAIAVRAAENPLVGLTVIRLLPPEDRRRHGPEEALDEEALSEFRLGAVDDDRVVYQEEVVQDSEGTIGLLRETSCRFSMLIVGRRSGTCSTLTEGLSMFCDHPELGVLGDVLASRDVVHSVPTLVVQQQTRRRPPSSDVCLPVVFSQRSRVEPC</sequence>
<dbReference type="OrthoDB" id="749367at2759"/>
<evidence type="ECO:0000256" key="6">
    <source>
        <dbReference type="ARBA" id="ARBA00022692"/>
    </source>
</evidence>
<feature type="transmembrane region" description="Helical" evidence="13">
    <location>
        <begin position="285"/>
        <end position="303"/>
    </location>
</feature>
<evidence type="ECO:0000256" key="2">
    <source>
        <dbReference type="ARBA" id="ARBA00004119"/>
    </source>
</evidence>
<evidence type="ECO:0000256" key="1">
    <source>
        <dbReference type="ARBA" id="ARBA00003198"/>
    </source>
</evidence>
<evidence type="ECO:0000256" key="13">
    <source>
        <dbReference type="SAM" id="Phobius"/>
    </source>
</evidence>
<comment type="similarity">
    <text evidence="11">Belongs to the monovalent cation:proton antiporter 2 (CPA2) transporter (TC 2.A.37) family. CHX (TC 2.A.37.4) subfamily.</text>
</comment>
<evidence type="ECO:0000256" key="10">
    <source>
        <dbReference type="ARBA" id="ARBA00023136"/>
    </source>
</evidence>
<evidence type="ECO:0000313" key="18">
    <source>
        <dbReference type="Proteomes" id="UP000652761"/>
    </source>
</evidence>
<feature type="transmembrane region" description="Helical" evidence="13">
    <location>
        <begin position="376"/>
        <end position="399"/>
    </location>
</feature>
<dbReference type="Proteomes" id="UP000652761">
    <property type="component" value="Unassembled WGS sequence"/>
</dbReference>
<dbReference type="Pfam" id="PF23256">
    <property type="entry name" value="CHX17_2nd"/>
    <property type="match status" value="1"/>
</dbReference>
<evidence type="ECO:0008006" key="19">
    <source>
        <dbReference type="Google" id="ProtNLM"/>
    </source>
</evidence>
<dbReference type="GO" id="GO:0015297">
    <property type="term" value="F:antiporter activity"/>
    <property type="evidence" value="ECO:0007669"/>
    <property type="project" value="InterPro"/>
</dbReference>
<keyword evidence="4" id="KW-0813">Transport</keyword>
<keyword evidence="10 13" id="KW-0472">Membrane</keyword>
<accession>A0A843XJ26</accession>
<dbReference type="InterPro" id="IPR057291">
    <property type="entry name" value="CHX17_2nd"/>
</dbReference>
<keyword evidence="8 13" id="KW-1133">Transmembrane helix</keyword>
<evidence type="ECO:0000256" key="7">
    <source>
        <dbReference type="ARBA" id="ARBA00022958"/>
    </source>
</evidence>